<evidence type="ECO:0000313" key="2">
    <source>
        <dbReference type="EMBL" id="KAF3443010.1"/>
    </source>
</evidence>
<comment type="caution">
    <text evidence="2">The sequence shown here is derived from an EMBL/GenBank/DDBJ whole genome shotgun (WGS) entry which is preliminary data.</text>
</comment>
<dbReference type="EMBL" id="VOIH02000007">
    <property type="protein sequence ID" value="KAF3443010.1"/>
    <property type="molecule type" value="Genomic_DNA"/>
</dbReference>
<sequence length="103" mass="11625">MDNVGRRLEHILMWRGNWKSSLPKLESDREEGTVSNVDNATSIAPPLEGQRKADPLWSVLTHVLRYCDSNHDGHSKPADDKLEAMKNTCSDLEYIDDSIRSCG</sequence>
<name>A0A8K0GZR7_9ROSA</name>
<accession>A0A8K0GZR7</accession>
<organism evidence="2 3">
    <name type="scientific">Rhamnella rubrinervis</name>
    <dbReference type="NCBI Taxonomy" id="2594499"/>
    <lineage>
        <taxon>Eukaryota</taxon>
        <taxon>Viridiplantae</taxon>
        <taxon>Streptophyta</taxon>
        <taxon>Embryophyta</taxon>
        <taxon>Tracheophyta</taxon>
        <taxon>Spermatophyta</taxon>
        <taxon>Magnoliopsida</taxon>
        <taxon>eudicotyledons</taxon>
        <taxon>Gunneridae</taxon>
        <taxon>Pentapetalae</taxon>
        <taxon>rosids</taxon>
        <taxon>fabids</taxon>
        <taxon>Rosales</taxon>
        <taxon>Rhamnaceae</taxon>
        <taxon>rhamnoid group</taxon>
        <taxon>Rhamneae</taxon>
        <taxon>Rhamnella</taxon>
    </lineage>
</organism>
<gene>
    <name evidence="2" type="ORF">FNV43_RR16930</name>
</gene>
<keyword evidence="3" id="KW-1185">Reference proteome</keyword>
<dbReference type="AlphaFoldDB" id="A0A8K0GZR7"/>
<dbReference type="Proteomes" id="UP000796880">
    <property type="component" value="Unassembled WGS sequence"/>
</dbReference>
<feature type="region of interest" description="Disordered" evidence="1">
    <location>
        <begin position="28"/>
        <end position="48"/>
    </location>
</feature>
<protein>
    <submittedName>
        <fullName evidence="2">Uncharacterized protein</fullName>
    </submittedName>
</protein>
<evidence type="ECO:0000256" key="1">
    <source>
        <dbReference type="SAM" id="MobiDB-lite"/>
    </source>
</evidence>
<reference evidence="2" key="1">
    <citation type="submission" date="2020-03" db="EMBL/GenBank/DDBJ databases">
        <title>A high-quality chromosome-level genome assembly of a woody plant with both climbing and erect habits, Rhamnella rubrinervis.</title>
        <authorList>
            <person name="Lu Z."/>
            <person name="Yang Y."/>
            <person name="Zhu X."/>
            <person name="Sun Y."/>
        </authorList>
    </citation>
    <scope>NUCLEOTIDE SEQUENCE</scope>
    <source>
        <strain evidence="2">BYM</strain>
        <tissue evidence="2">Leaf</tissue>
    </source>
</reference>
<feature type="compositionally biased region" description="Polar residues" evidence="1">
    <location>
        <begin position="33"/>
        <end position="42"/>
    </location>
</feature>
<proteinExistence type="predicted"/>
<evidence type="ECO:0000313" key="3">
    <source>
        <dbReference type="Proteomes" id="UP000796880"/>
    </source>
</evidence>